<sequence length="321" mass="34990">MDDPEAGGSQAERRERRRVLLAEAREAGLRRLPQLHEYEESHPAPPVPRIGNLDDIWTDIPLDDDEGESVGVTQTWYGRAISVGRELLPWKRGRRSAHDSTESDSSDSYSRSTVAGPAPFPAAHPPRSASVRGPPRAPLVAAYPSRSASVCGPSRRHYPAAPEVALPAAPSTAYIPRKPLPAGARILVGPSTAAATANAQARDGFESQRLVGGGPSRSTSSSRPVRPAAPAPEQQQRRLERPLSESPEQTDLGIRQRRDARQVRFDSHPVVIFDSEDEESGDIGEKRLDRMKSRGDLWRFLDLGDLGSMAGKSTKQQKNGR</sequence>
<evidence type="ECO:0000313" key="3">
    <source>
        <dbReference type="Proteomes" id="UP000800041"/>
    </source>
</evidence>
<feature type="compositionally biased region" description="Low complexity" evidence="1">
    <location>
        <begin position="106"/>
        <end position="117"/>
    </location>
</feature>
<protein>
    <submittedName>
        <fullName evidence="2">Uncharacterized protein</fullName>
    </submittedName>
</protein>
<feature type="compositionally biased region" description="Basic and acidic residues" evidence="1">
    <location>
        <begin position="254"/>
        <end position="266"/>
    </location>
</feature>
<name>A0A6G1H032_9PEZI</name>
<dbReference type="EMBL" id="ML977157">
    <property type="protein sequence ID" value="KAF1986328.1"/>
    <property type="molecule type" value="Genomic_DNA"/>
</dbReference>
<feature type="region of interest" description="Disordered" evidence="1">
    <location>
        <begin position="88"/>
        <end position="158"/>
    </location>
</feature>
<feature type="compositionally biased region" description="Basic and acidic residues" evidence="1">
    <location>
        <begin position="30"/>
        <end position="42"/>
    </location>
</feature>
<dbReference type="AlphaFoldDB" id="A0A6G1H032"/>
<reference evidence="2" key="1">
    <citation type="journal article" date="2020" name="Stud. Mycol.">
        <title>101 Dothideomycetes genomes: a test case for predicting lifestyles and emergence of pathogens.</title>
        <authorList>
            <person name="Haridas S."/>
            <person name="Albert R."/>
            <person name="Binder M."/>
            <person name="Bloem J."/>
            <person name="Labutti K."/>
            <person name="Salamov A."/>
            <person name="Andreopoulos B."/>
            <person name="Baker S."/>
            <person name="Barry K."/>
            <person name="Bills G."/>
            <person name="Bluhm B."/>
            <person name="Cannon C."/>
            <person name="Castanera R."/>
            <person name="Culley D."/>
            <person name="Daum C."/>
            <person name="Ezra D."/>
            <person name="Gonzalez J."/>
            <person name="Henrissat B."/>
            <person name="Kuo A."/>
            <person name="Liang C."/>
            <person name="Lipzen A."/>
            <person name="Lutzoni F."/>
            <person name="Magnuson J."/>
            <person name="Mondo S."/>
            <person name="Nolan M."/>
            <person name="Ohm R."/>
            <person name="Pangilinan J."/>
            <person name="Park H.-J."/>
            <person name="Ramirez L."/>
            <person name="Alfaro M."/>
            <person name="Sun H."/>
            <person name="Tritt A."/>
            <person name="Yoshinaga Y."/>
            <person name="Zwiers L.-H."/>
            <person name="Turgeon B."/>
            <person name="Goodwin S."/>
            <person name="Spatafora J."/>
            <person name="Crous P."/>
            <person name="Grigoriev I."/>
        </authorList>
    </citation>
    <scope>NUCLEOTIDE SEQUENCE</scope>
    <source>
        <strain evidence="2">CBS 113979</strain>
    </source>
</reference>
<dbReference type="Proteomes" id="UP000800041">
    <property type="component" value="Unassembled WGS sequence"/>
</dbReference>
<evidence type="ECO:0000313" key="2">
    <source>
        <dbReference type="EMBL" id="KAF1986328.1"/>
    </source>
</evidence>
<keyword evidence="3" id="KW-1185">Reference proteome</keyword>
<feature type="region of interest" description="Disordered" evidence="1">
    <location>
        <begin position="194"/>
        <end position="266"/>
    </location>
</feature>
<feature type="compositionally biased region" description="Low complexity" evidence="1">
    <location>
        <begin position="216"/>
        <end position="234"/>
    </location>
</feature>
<accession>A0A6G1H032</accession>
<evidence type="ECO:0000256" key="1">
    <source>
        <dbReference type="SAM" id="MobiDB-lite"/>
    </source>
</evidence>
<proteinExistence type="predicted"/>
<feature type="region of interest" description="Disordered" evidence="1">
    <location>
        <begin position="30"/>
        <end position="68"/>
    </location>
</feature>
<gene>
    <name evidence="2" type="ORF">K402DRAFT_454336</name>
</gene>
<organism evidence="2 3">
    <name type="scientific">Aulographum hederae CBS 113979</name>
    <dbReference type="NCBI Taxonomy" id="1176131"/>
    <lineage>
        <taxon>Eukaryota</taxon>
        <taxon>Fungi</taxon>
        <taxon>Dikarya</taxon>
        <taxon>Ascomycota</taxon>
        <taxon>Pezizomycotina</taxon>
        <taxon>Dothideomycetes</taxon>
        <taxon>Pleosporomycetidae</taxon>
        <taxon>Aulographales</taxon>
        <taxon>Aulographaceae</taxon>
    </lineage>
</organism>